<dbReference type="PROSITE" id="PS50026">
    <property type="entry name" value="EGF_3"/>
    <property type="match status" value="1"/>
</dbReference>
<comment type="caution">
    <text evidence="4">Lacks conserved residue(s) required for the propagation of feature annotation.</text>
</comment>
<dbReference type="PROSITE" id="PS00022">
    <property type="entry name" value="EGF_1"/>
    <property type="match status" value="1"/>
</dbReference>
<dbReference type="AlphaFoldDB" id="A0A8E0S7N2"/>
<dbReference type="GO" id="GO:0043025">
    <property type="term" value="C:neuronal cell body"/>
    <property type="evidence" value="ECO:0007669"/>
    <property type="project" value="TreeGrafter"/>
</dbReference>
<dbReference type="EMBL" id="LUCM01001502">
    <property type="protein sequence ID" value="KAA0198782.1"/>
    <property type="molecule type" value="Genomic_DNA"/>
</dbReference>
<keyword evidence="4" id="KW-0245">EGF-like domain</keyword>
<feature type="domain" description="Ig-like" evidence="7">
    <location>
        <begin position="221"/>
        <end position="316"/>
    </location>
</feature>
<dbReference type="Proteomes" id="UP000728185">
    <property type="component" value="Unassembled WGS sequence"/>
</dbReference>
<evidence type="ECO:0000256" key="3">
    <source>
        <dbReference type="ARBA" id="ARBA00023319"/>
    </source>
</evidence>
<dbReference type="SMART" id="SM00408">
    <property type="entry name" value="IGc2"/>
    <property type="match status" value="1"/>
</dbReference>
<dbReference type="PROSITE" id="PS50835">
    <property type="entry name" value="IG_LIKE"/>
    <property type="match status" value="1"/>
</dbReference>
<keyword evidence="2 4" id="KW-1015">Disulfide bond</keyword>
<dbReference type="GO" id="GO:0007156">
    <property type="term" value="P:homophilic cell adhesion via plasma membrane adhesion molecules"/>
    <property type="evidence" value="ECO:0007669"/>
    <property type="project" value="TreeGrafter"/>
</dbReference>
<dbReference type="OrthoDB" id="6262914at2759"/>
<evidence type="ECO:0000313" key="8">
    <source>
        <dbReference type="EMBL" id="KAA0198782.1"/>
    </source>
</evidence>
<dbReference type="CDD" id="cd00054">
    <property type="entry name" value="EGF_CA"/>
    <property type="match status" value="1"/>
</dbReference>
<dbReference type="InterPro" id="IPR050958">
    <property type="entry name" value="Cell_Adh-Cytoskel_Orgn"/>
</dbReference>
<dbReference type="InterPro" id="IPR003599">
    <property type="entry name" value="Ig_sub"/>
</dbReference>
<dbReference type="Gene3D" id="2.60.40.10">
    <property type="entry name" value="Immunoglobulins"/>
    <property type="match status" value="1"/>
</dbReference>
<dbReference type="PANTHER" id="PTHR45080">
    <property type="entry name" value="CONTACTIN 5"/>
    <property type="match status" value="1"/>
</dbReference>
<reference evidence="8" key="1">
    <citation type="submission" date="2019-05" db="EMBL/GenBank/DDBJ databases">
        <title>Annotation for the trematode Fasciolopsis buski.</title>
        <authorList>
            <person name="Choi Y.-J."/>
        </authorList>
    </citation>
    <scope>NUCLEOTIDE SEQUENCE</scope>
    <source>
        <strain evidence="8">HT</strain>
        <tissue evidence="8">Whole worm</tissue>
    </source>
</reference>
<evidence type="ECO:0000259" key="6">
    <source>
        <dbReference type="PROSITE" id="PS50026"/>
    </source>
</evidence>
<evidence type="ECO:0000256" key="1">
    <source>
        <dbReference type="ARBA" id="ARBA00022729"/>
    </source>
</evidence>
<dbReference type="FunFam" id="2.60.40.10:FF:000032">
    <property type="entry name" value="palladin isoform X1"/>
    <property type="match status" value="1"/>
</dbReference>
<evidence type="ECO:0000256" key="4">
    <source>
        <dbReference type="PROSITE-ProRule" id="PRU00076"/>
    </source>
</evidence>
<name>A0A8E0S7N2_9TREM</name>
<dbReference type="InterPro" id="IPR013783">
    <property type="entry name" value="Ig-like_fold"/>
</dbReference>
<dbReference type="InterPro" id="IPR003598">
    <property type="entry name" value="Ig_sub2"/>
</dbReference>
<dbReference type="InterPro" id="IPR036179">
    <property type="entry name" value="Ig-like_dom_sf"/>
</dbReference>
<dbReference type="GO" id="GO:0050808">
    <property type="term" value="P:synapse organization"/>
    <property type="evidence" value="ECO:0007669"/>
    <property type="project" value="TreeGrafter"/>
</dbReference>
<keyword evidence="9" id="KW-1185">Reference proteome</keyword>
<feature type="domain" description="EGF-like" evidence="6">
    <location>
        <begin position="329"/>
        <end position="371"/>
    </location>
</feature>
<dbReference type="SUPFAM" id="SSF57196">
    <property type="entry name" value="EGF/Laminin"/>
    <property type="match status" value="1"/>
</dbReference>
<dbReference type="SUPFAM" id="SSF48726">
    <property type="entry name" value="Immunoglobulin"/>
    <property type="match status" value="1"/>
</dbReference>
<feature type="disulfide bond" evidence="4">
    <location>
        <begin position="361"/>
        <end position="370"/>
    </location>
</feature>
<organism evidence="8 9">
    <name type="scientific">Fasciolopsis buskii</name>
    <dbReference type="NCBI Taxonomy" id="27845"/>
    <lineage>
        <taxon>Eukaryota</taxon>
        <taxon>Metazoa</taxon>
        <taxon>Spiralia</taxon>
        <taxon>Lophotrochozoa</taxon>
        <taxon>Platyhelminthes</taxon>
        <taxon>Trematoda</taxon>
        <taxon>Digenea</taxon>
        <taxon>Plagiorchiida</taxon>
        <taxon>Echinostomata</taxon>
        <taxon>Echinostomatoidea</taxon>
        <taxon>Fasciolidae</taxon>
        <taxon>Fasciolopsis</taxon>
    </lineage>
</organism>
<dbReference type="InterPro" id="IPR007110">
    <property type="entry name" value="Ig-like_dom"/>
</dbReference>
<keyword evidence="3" id="KW-0393">Immunoglobulin domain</keyword>
<keyword evidence="5" id="KW-1133">Transmembrane helix</keyword>
<dbReference type="Pfam" id="PF07679">
    <property type="entry name" value="I-set"/>
    <property type="match status" value="1"/>
</dbReference>
<accession>A0A8E0S7N2</accession>
<evidence type="ECO:0000256" key="5">
    <source>
        <dbReference type="SAM" id="Phobius"/>
    </source>
</evidence>
<feature type="transmembrane region" description="Helical" evidence="5">
    <location>
        <begin position="35"/>
        <end position="55"/>
    </location>
</feature>
<dbReference type="GO" id="GO:0030424">
    <property type="term" value="C:axon"/>
    <property type="evidence" value="ECO:0007669"/>
    <property type="project" value="TreeGrafter"/>
</dbReference>
<evidence type="ECO:0000259" key="7">
    <source>
        <dbReference type="PROSITE" id="PS50835"/>
    </source>
</evidence>
<evidence type="ECO:0000256" key="2">
    <source>
        <dbReference type="ARBA" id="ARBA00023157"/>
    </source>
</evidence>
<proteinExistence type="predicted"/>
<sequence>MVNTVIKLVPQTVRKKACRLFARGSAPRSWIKMTIHMGLSLMCTIILLANLDMFASGRKFFSLRSDPGGNNVARPLCPDPPGLEELMTMIKQSPIVVAGRMRQRLTSRSDRGSRKSAGQQLQVPDQFFNISVFVTVQYKTVDYSLLNSVISVGLFYTPVHDGDGRPGCLDSFYPNSKYILPLKPIGLRQENYYLLSGPPVPYSDEYEQAIYANQCNKCYAPVVNSIPNQQKNHGDRLTVSCSVSGNPVPTILWVRNGQSLNLVDKGVRIEAIRLSEEKIESVLEIVKLVRVDSGEYECRAKNSLGATSVKFVLQVSQSEKEEQQLMSNELVPCTEEQRYYCMNGGQCYMFKADRNVFQCRCPPQYFGDQCNFHVAGLLELENLLSRQTKLVAIFGALFVSTFVMLLALSVVLWKKSPKKQKNTETTTNDRNGALSNPLIHVSEGSDMIARTAELNRSETGMHEIKFLRPETGQRTERMPYLFHSGMNRIPINKEPLLPYPTRIPPEPLFDHESGGITSFSSTLHKKAGRNSYGDSGYPMSELTHTYGTSLATLPVDFNLFPRNPHSLGRPINSQMISSTTCH</sequence>
<comment type="caution">
    <text evidence="8">The sequence shown here is derived from an EMBL/GenBank/DDBJ whole genome shotgun (WGS) entry which is preliminary data.</text>
</comment>
<dbReference type="InterPro" id="IPR000742">
    <property type="entry name" value="EGF"/>
</dbReference>
<keyword evidence="5" id="KW-0472">Membrane</keyword>
<dbReference type="GO" id="GO:0008046">
    <property type="term" value="F:axon guidance receptor activity"/>
    <property type="evidence" value="ECO:0007669"/>
    <property type="project" value="TreeGrafter"/>
</dbReference>
<dbReference type="InterPro" id="IPR013098">
    <property type="entry name" value="Ig_I-set"/>
</dbReference>
<dbReference type="PANTHER" id="PTHR45080:SF8">
    <property type="entry name" value="IG-LIKE DOMAIN-CONTAINING PROTEIN"/>
    <property type="match status" value="1"/>
</dbReference>
<keyword evidence="5" id="KW-0812">Transmembrane</keyword>
<dbReference type="Gene3D" id="2.10.25.10">
    <property type="entry name" value="Laminin"/>
    <property type="match status" value="1"/>
</dbReference>
<dbReference type="GO" id="GO:0005886">
    <property type="term" value="C:plasma membrane"/>
    <property type="evidence" value="ECO:0007669"/>
    <property type="project" value="TreeGrafter"/>
</dbReference>
<evidence type="ECO:0000313" key="9">
    <source>
        <dbReference type="Proteomes" id="UP000728185"/>
    </source>
</evidence>
<protein>
    <submittedName>
        <fullName evidence="8">Uncharacterized protein</fullName>
    </submittedName>
</protein>
<dbReference type="SMART" id="SM00409">
    <property type="entry name" value="IG"/>
    <property type="match status" value="1"/>
</dbReference>
<feature type="transmembrane region" description="Helical" evidence="5">
    <location>
        <begin position="390"/>
        <end position="413"/>
    </location>
</feature>
<gene>
    <name evidence="8" type="ORF">FBUS_01596</name>
</gene>
<keyword evidence="1" id="KW-0732">Signal</keyword>